<accession>A0A0A2UZM4</accession>
<keyword evidence="2" id="KW-1185">Reference proteome</keyword>
<dbReference type="AlphaFoldDB" id="A0A0A2UZM4"/>
<reference evidence="1 2" key="1">
    <citation type="journal article" date="2011" name="PLoS Genet.">
        <title>Comparative genomic analysis of human fungal pathogens causing paracoccidioidomycosis.</title>
        <authorList>
            <person name="Desjardins C.A."/>
            <person name="Champion M.D."/>
            <person name="Holder J.W."/>
            <person name="Muszewska A."/>
            <person name="Goldberg J."/>
            <person name="Bailao A.M."/>
            <person name="Brigido M.M."/>
            <person name="Ferreira M.E."/>
            <person name="Garcia A.M."/>
            <person name="Grynberg M."/>
            <person name="Gujja S."/>
            <person name="Heiman D.I."/>
            <person name="Henn M.R."/>
            <person name="Kodira C.D."/>
            <person name="Leon-Narvaez H."/>
            <person name="Longo L.V."/>
            <person name="Ma L.J."/>
            <person name="Malavazi I."/>
            <person name="Matsuo A.L."/>
            <person name="Morais F.V."/>
            <person name="Pereira M."/>
            <person name="Rodriguez-Brito S."/>
            <person name="Sakthikumar S."/>
            <person name="Salem-Izacc S.M."/>
            <person name="Sykes S.M."/>
            <person name="Teixeira M.M."/>
            <person name="Vallejo M.C."/>
            <person name="Walter M.E."/>
            <person name="Yandava C."/>
            <person name="Young S."/>
            <person name="Zeng Q."/>
            <person name="Zucker J."/>
            <person name="Felipe M.S."/>
            <person name="Goldman G.H."/>
            <person name="Haas B.J."/>
            <person name="McEwen J.G."/>
            <person name="Nino-Vega G."/>
            <person name="Puccia R."/>
            <person name="San-Blas G."/>
            <person name="Soares C.M."/>
            <person name="Birren B.W."/>
            <person name="Cuomo C.A."/>
        </authorList>
    </citation>
    <scope>NUCLEOTIDE SEQUENCE [LARGE SCALE GENOMIC DNA]</scope>
    <source>
        <strain evidence="2">ATCC MYA-826 / Pb01</strain>
    </source>
</reference>
<dbReference type="EMBL" id="KN294049">
    <property type="protein sequence ID" value="KGQ00668.1"/>
    <property type="molecule type" value="Genomic_DNA"/>
</dbReference>
<evidence type="ECO:0000313" key="1">
    <source>
        <dbReference type="EMBL" id="KGQ00668.1"/>
    </source>
</evidence>
<dbReference type="Proteomes" id="UP000002059">
    <property type="component" value="Partially assembled WGS sequence"/>
</dbReference>
<name>A0A0A2UZM4_PARBA</name>
<dbReference type="RefSeq" id="XP_015702255.1">
    <property type="nucleotide sequence ID" value="XM_015848130.1"/>
</dbReference>
<dbReference type="STRING" id="502779.A0A0A2UZM4"/>
<organism evidence="1 2">
    <name type="scientific">Paracoccidioides lutzii (strain ATCC MYA-826 / Pb01)</name>
    <name type="common">Paracoccidioides brasiliensis</name>
    <dbReference type="NCBI Taxonomy" id="502779"/>
    <lineage>
        <taxon>Eukaryota</taxon>
        <taxon>Fungi</taxon>
        <taxon>Dikarya</taxon>
        <taxon>Ascomycota</taxon>
        <taxon>Pezizomycotina</taxon>
        <taxon>Eurotiomycetes</taxon>
        <taxon>Eurotiomycetidae</taxon>
        <taxon>Onygenales</taxon>
        <taxon>Ajellomycetaceae</taxon>
        <taxon>Paracoccidioides</taxon>
    </lineage>
</organism>
<protein>
    <submittedName>
        <fullName evidence="1">Uncharacterized protein</fullName>
    </submittedName>
</protein>
<sequence>MLAVDQKCRPFLEEFRILTQQQNAVEQDLGGDELAARIHHVLDLDENANLTNNEDDQQHVIALLERVYAAVMYSKSTFEEIMGPHAELR</sequence>
<gene>
    <name evidence="1" type="ORF">PAAG_12668</name>
</gene>
<dbReference type="HOGENOM" id="CLU_2455350_0_0_1"/>
<dbReference type="OrthoDB" id="10507837at2759"/>
<dbReference type="KEGG" id="pbl:PAAG_12668"/>
<dbReference type="VEuPathDB" id="FungiDB:PAAG_12668"/>
<evidence type="ECO:0000313" key="2">
    <source>
        <dbReference type="Proteomes" id="UP000002059"/>
    </source>
</evidence>
<dbReference type="GeneID" id="26971248"/>
<proteinExistence type="predicted"/>